<dbReference type="Gene3D" id="3.40.50.300">
    <property type="entry name" value="P-loop containing nucleotide triphosphate hydrolases"/>
    <property type="match status" value="2"/>
</dbReference>
<feature type="domain" description="ABC transporter" evidence="10">
    <location>
        <begin position="18"/>
        <end position="268"/>
    </location>
</feature>
<dbReference type="InterPro" id="IPR013563">
    <property type="entry name" value="Oligopep_ABC_C"/>
</dbReference>
<evidence type="ECO:0000259" key="10">
    <source>
        <dbReference type="PROSITE" id="PS50893"/>
    </source>
</evidence>
<keyword evidence="8" id="KW-1278">Translocase</keyword>
<evidence type="ECO:0000256" key="4">
    <source>
        <dbReference type="ARBA" id="ARBA00022475"/>
    </source>
</evidence>
<gene>
    <name evidence="11" type="ORF">C7450_10536</name>
</gene>
<dbReference type="AlphaFoldDB" id="A0A2V3U7I5"/>
<evidence type="ECO:0000256" key="9">
    <source>
        <dbReference type="ARBA" id="ARBA00023136"/>
    </source>
</evidence>
<dbReference type="Pfam" id="PF00005">
    <property type="entry name" value="ABC_tran"/>
    <property type="match status" value="2"/>
</dbReference>
<dbReference type="InterPro" id="IPR003439">
    <property type="entry name" value="ABC_transporter-like_ATP-bd"/>
</dbReference>
<evidence type="ECO:0000256" key="8">
    <source>
        <dbReference type="ARBA" id="ARBA00022967"/>
    </source>
</evidence>
<evidence type="ECO:0000313" key="11">
    <source>
        <dbReference type="EMBL" id="PXW58690.1"/>
    </source>
</evidence>
<evidence type="ECO:0000256" key="5">
    <source>
        <dbReference type="ARBA" id="ARBA00022519"/>
    </source>
</evidence>
<dbReference type="PANTHER" id="PTHR43297">
    <property type="entry name" value="OLIGOPEPTIDE TRANSPORT ATP-BINDING PROTEIN APPD"/>
    <property type="match status" value="1"/>
</dbReference>
<keyword evidence="3" id="KW-0813">Transport</keyword>
<dbReference type="GO" id="GO:0005524">
    <property type="term" value="F:ATP binding"/>
    <property type="evidence" value="ECO:0007669"/>
    <property type="project" value="UniProtKB-KW"/>
</dbReference>
<evidence type="ECO:0000256" key="3">
    <source>
        <dbReference type="ARBA" id="ARBA00022448"/>
    </source>
</evidence>
<dbReference type="SMART" id="SM00382">
    <property type="entry name" value="AAA"/>
    <property type="match status" value="2"/>
</dbReference>
<feature type="domain" description="ABC transporter" evidence="10">
    <location>
        <begin position="297"/>
        <end position="544"/>
    </location>
</feature>
<accession>A0A2V3U7I5</accession>
<dbReference type="PROSITE" id="PS50893">
    <property type="entry name" value="ABC_TRANSPORTER_2"/>
    <property type="match status" value="2"/>
</dbReference>
<evidence type="ECO:0000256" key="2">
    <source>
        <dbReference type="ARBA" id="ARBA00005417"/>
    </source>
</evidence>
<dbReference type="NCBIfam" id="NF008453">
    <property type="entry name" value="PRK11308.1"/>
    <property type="match status" value="2"/>
</dbReference>
<proteinExistence type="inferred from homology"/>
<keyword evidence="12" id="KW-1185">Reference proteome</keyword>
<dbReference type="CDD" id="cd03257">
    <property type="entry name" value="ABC_NikE_OppD_transporters"/>
    <property type="match status" value="2"/>
</dbReference>
<dbReference type="FunFam" id="3.40.50.300:FF:000016">
    <property type="entry name" value="Oligopeptide ABC transporter ATP-binding component"/>
    <property type="match status" value="2"/>
</dbReference>
<dbReference type="InterPro" id="IPR003593">
    <property type="entry name" value="AAA+_ATPase"/>
</dbReference>
<comment type="caution">
    <text evidence="11">The sequence shown here is derived from an EMBL/GenBank/DDBJ whole genome shotgun (WGS) entry which is preliminary data.</text>
</comment>
<evidence type="ECO:0000313" key="12">
    <source>
        <dbReference type="Proteomes" id="UP000248021"/>
    </source>
</evidence>
<dbReference type="InterPro" id="IPR017871">
    <property type="entry name" value="ABC_transporter-like_CS"/>
</dbReference>
<dbReference type="GO" id="GO:0055085">
    <property type="term" value="P:transmembrane transport"/>
    <property type="evidence" value="ECO:0007669"/>
    <property type="project" value="UniProtKB-ARBA"/>
</dbReference>
<dbReference type="PANTHER" id="PTHR43297:SF14">
    <property type="entry name" value="ATPASE AAA-TYPE CORE DOMAIN-CONTAINING PROTEIN"/>
    <property type="match status" value="1"/>
</dbReference>
<organism evidence="11 12">
    <name type="scientific">Chelatococcus asaccharovorans</name>
    <dbReference type="NCBI Taxonomy" id="28210"/>
    <lineage>
        <taxon>Bacteria</taxon>
        <taxon>Pseudomonadati</taxon>
        <taxon>Pseudomonadota</taxon>
        <taxon>Alphaproteobacteria</taxon>
        <taxon>Hyphomicrobiales</taxon>
        <taxon>Chelatococcaceae</taxon>
        <taxon>Chelatococcus</taxon>
    </lineage>
</organism>
<dbReference type="Proteomes" id="UP000248021">
    <property type="component" value="Unassembled WGS sequence"/>
</dbReference>
<dbReference type="GO" id="GO:0016887">
    <property type="term" value="F:ATP hydrolysis activity"/>
    <property type="evidence" value="ECO:0007669"/>
    <property type="project" value="InterPro"/>
</dbReference>
<keyword evidence="6" id="KW-0547">Nucleotide-binding</keyword>
<protein>
    <submittedName>
        <fullName evidence="11">Peptide/nickel transport system ATP-binding protein</fullName>
    </submittedName>
</protein>
<comment type="similarity">
    <text evidence="2">Belongs to the ABC transporter superfamily.</text>
</comment>
<reference evidence="11 12" key="1">
    <citation type="submission" date="2018-05" db="EMBL/GenBank/DDBJ databases">
        <title>Genomic Encyclopedia of Type Strains, Phase IV (KMG-IV): sequencing the most valuable type-strain genomes for metagenomic binning, comparative biology and taxonomic classification.</title>
        <authorList>
            <person name="Goeker M."/>
        </authorList>
    </citation>
    <scope>NUCLEOTIDE SEQUENCE [LARGE SCALE GENOMIC DNA]</scope>
    <source>
        <strain evidence="11 12">DSM 6462</strain>
    </source>
</reference>
<comment type="subcellular location">
    <subcellularLocation>
        <location evidence="1">Cell inner membrane</location>
        <topology evidence="1">Peripheral membrane protein</topology>
    </subcellularLocation>
</comment>
<keyword evidence="5" id="KW-0997">Cell inner membrane</keyword>
<dbReference type="GO" id="GO:0015833">
    <property type="term" value="P:peptide transport"/>
    <property type="evidence" value="ECO:0007669"/>
    <property type="project" value="InterPro"/>
</dbReference>
<evidence type="ECO:0000256" key="7">
    <source>
        <dbReference type="ARBA" id="ARBA00022840"/>
    </source>
</evidence>
<keyword evidence="7 11" id="KW-0067">ATP-binding</keyword>
<dbReference type="SUPFAM" id="SSF52540">
    <property type="entry name" value="P-loop containing nucleoside triphosphate hydrolases"/>
    <property type="match status" value="2"/>
</dbReference>
<dbReference type="InterPro" id="IPR027417">
    <property type="entry name" value="P-loop_NTPase"/>
</dbReference>
<keyword evidence="4" id="KW-1003">Cell membrane</keyword>
<keyword evidence="9" id="KW-0472">Membrane</keyword>
<dbReference type="InterPro" id="IPR050388">
    <property type="entry name" value="ABC_Ni/Peptide_Import"/>
</dbReference>
<sequence length="569" mass="61691">MPETKLPKPDLAPPLLSVRNLSVRFGQGNAEIGAVSDVSFTIARSATVGLVGESGSGKSVTSLAITRLFPKSAKAVIDGAIEFRGRDLVTMPEGDLRSIRGAGISYVFQDPLSALNPVRRCGEQVAESIRIHEGNIDRGQVHARVVQIFERLGLPRSRAIYDSYPHELSGGMRQRVMIAMALACKPALLVADEPTTALDVIVQKQIVDLLRDAVREFDTSLLFISHDLALVASLADEIVVMRDGKVVEYGMTDQVARNPTDPYTQQLWKAIPTLQAPPRAPLGARRPGGTSSGNDLLKVTDVRHSFVRGKGRTTAPFALDDVSLSAREGETICVIGESGSGKSTLARCVAGLIAPDSGSILFNGHELVGATAKTWGTVRRDIQMVFQDPYASLNPRMKVADLVTEGLLINRISSAKADLRHQAIELLEMVGLKASHGDRYPHQFSGGQRQRIAIARALALRPKLLICDEPVTSLDVSVRAQIVQLLMDIQNAEGLTYLFITHDIALARQIADRAVVMKQGRVVEAGEATHVIDRPTQDYTKALRAAVPDMPAAFERHPLPQALRHASRP</sequence>
<dbReference type="NCBIfam" id="NF007739">
    <property type="entry name" value="PRK10419.1"/>
    <property type="match status" value="2"/>
</dbReference>
<name>A0A2V3U7I5_9HYPH</name>
<dbReference type="GO" id="GO:0005886">
    <property type="term" value="C:plasma membrane"/>
    <property type="evidence" value="ECO:0007669"/>
    <property type="project" value="UniProtKB-SubCell"/>
</dbReference>
<dbReference type="EMBL" id="QJJK01000005">
    <property type="protein sequence ID" value="PXW58690.1"/>
    <property type="molecule type" value="Genomic_DNA"/>
</dbReference>
<dbReference type="Pfam" id="PF08352">
    <property type="entry name" value="oligo_HPY"/>
    <property type="match status" value="2"/>
</dbReference>
<dbReference type="PROSITE" id="PS00211">
    <property type="entry name" value="ABC_TRANSPORTER_1"/>
    <property type="match status" value="2"/>
</dbReference>
<evidence type="ECO:0000256" key="6">
    <source>
        <dbReference type="ARBA" id="ARBA00022741"/>
    </source>
</evidence>
<evidence type="ECO:0000256" key="1">
    <source>
        <dbReference type="ARBA" id="ARBA00004417"/>
    </source>
</evidence>